<evidence type="ECO:0000256" key="7">
    <source>
        <dbReference type="PIRSR" id="PIRSR000106-3"/>
    </source>
</evidence>
<evidence type="ECO:0000256" key="1">
    <source>
        <dbReference type="ARBA" id="ARBA00001936"/>
    </source>
</evidence>
<dbReference type="FunFam" id="3.40.50.10380:FF:000003">
    <property type="entry name" value="NADP-dependent malic enzyme"/>
    <property type="match status" value="1"/>
</dbReference>
<feature type="binding site" evidence="7">
    <location>
        <position position="135"/>
    </location>
    <ligand>
        <name>a divalent metal cation</name>
        <dbReference type="ChEBI" id="CHEBI:60240"/>
    </ligand>
</feature>
<proteinExistence type="inferred from homology"/>
<dbReference type="GO" id="GO:0016616">
    <property type="term" value="F:oxidoreductase activity, acting on the CH-OH group of donors, NAD or NADP as acceptor"/>
    <property type="evidence" value="ECO:0007669"/>
    <property type="project" value="InterPro"/>
</dbReference>
<dbReference type="Gene3D" id="3.40.50.720">
    <property type="entry name" value="NAD(P)-binding Rossmann-like Domain"/>
    <property type="match status" value="1"/>
</dbReference>
<gene>
    <name evidence="11" type="ORF">H9808_01840</name>
</gene>
<dbReference type="GO" id="GO:0051287">
    <property type="term" value="F:NAD binding"/>
    <property type="evidence" value="ECO:0007669"/>
    <property type="project" value="InterPro"/>
</dbReference>
<dbReference type="Proteomes" id="UP000824106">
    <property type="component" value="Unassembled WGS sequence"/>
</dbReference>
<keyword evidence="4" id="KW-0560">Oxidoreductase</keyword>
<evidence type="ECO:0000259" key="10">
    <source>
        <dbReference type="SMART" id="SM01274"/>
    </source>
</evidence>
<protein>
    <submittedName>
        <fullName evidence="11">NAD-dependent malic enzyme</fullName>
    </submittedName>
</protein>
<dbReference type="PANTHER" id="PTHR43237:SF4">
    <property type="entry name" value="NADP-DEPENDENT MALIC ENZYME"/>
    <property type="match status" value="1"/>
</dbReference>
<evidence type="ECO:0000256" key="5">
    <source>
        <dbReference type="PIRSR" id="PIRSR000106-1"/>
    </source>
</evidence>
<evidence type="ECO:0000313" key="12">
    <source>
        <dbReference type="Proteomes" id="UP000824106"/>
    </source>
</evidence>
<feature type="binding site" evidence="6">
    <location>
        <position position="317"/>
    </location>
    <ligand>
        <name>(S)-malate</name>
        <dbReference type="ChEBI" id="CHEBI:15589"/>
    </ligand>
</feature>
<dbReference type="InterPro" id="IPR037062">
    <property type="entry name" value="Malic_N_dom_sf"/>
</dbReference>
<dbReference type="GO" id="GO:0004470">
    <property type="term" value="F:malic enzyme activity"/>
    <property type="evidence" value="ECO:0007669"/>
    <property type="project" value="InterPro"/>
</dbReference>
<comment type="cofactor">
    <cofactor evidence="7">
        <name>Mg(2+)</name>
        <dbReference type="ChEBI" id="CHEBI:18420"/>
    </cofactor>
    <cofactor evidence="7">
        <name>Mn(2+)</name>
        <dbReference type="ChEBI" id="CHEBI:29035"/>
    </cofactor>
    <text evidence="7">Divalent metal cations. Prefers magnesium or manganese.</text>
</comment>
<feature type="binding site" evidence="7">
    <location>
        <position position="134"/>
    </location>
    <ligand>
        <name>a divalent metal cation</name>
        <dbReference type="ChEBI" id="CHEBI:60240"/>
    </ligand>
</feature>
<dbReference type="Pfam" id="PF03949">
    <property type="entry name" value="Malic_M"/>
    <property type="match status" value="1"/>
</dbReference>
<evidence type="ECO:0000256" key="2">
    <source>
        <dbReference type="ARBA" id="ARBA00008785"/>
    </source>
</evidence>
<evidence type="ECO:0000256" key="8">
    <source>
        <dbReference type="RuleBase" id="RU003427"/>
    </source>
</evidence>
<dbReference type="InterPro" id="IPR036291">
    <property type="entry name" value="NAD(P)-bd_dom_sf"/>
</dbReference>
<accession>A0A9D2G1P8</accession>
<dbReference type="FunFam" id="3.40.50.720:FF:000095">
    <property type="entry name" value="NADP-dependent malic enzyme"/>
    <property type="match status" value="1"/>
</dbReference>
<dbReference type="InterPro" id="IPR051674">
    <property type="entry name" value="Malate_Decarboxylase"/>
</dbReference>
<evidence type="ECO:0000256" key="6">
    <source>
        <dbReference type="PIRSR" id="PIRSR000106-2"/>
    </source>
</evidence>
<dbReference type="SMART" id="SM00919">
    <property type="entry name" value="Malic_M"/>
    <property type="match status" value="1"/>
</dbReference>
<dbReference type="PANTHER" id="PTHR43237">
    <property type="entry name" value="NADP-DEPENDENT MALIC ENZYME"/>
    <property type="match status" value="1"/>
</dbReference>
<keyword evidence="3 7" id="KW-0479">Metal-binding</keyword>
<feature type="binding site" evidence="7">
    <location>
        <position position="160"/>
    </location>
    <ligand>
        <name>a divalent metal cation</name>
        <dbReference type="ChEBI" id="CHEBI:60240"/>
    </ligand>
</feature>
<evidence type="ECO:0000256" key="3">
    <source>
        <dbReference type="ARBA" id="ARBA00022723"/>
    </source>
</evidence>
<evidence type="ECO:0000313" key="11">
    <source>
        <dbReference type="EMBL" id="HIZ70495.1"/>
    </source>
</evidence>
<reference evidence="11" key="2">
    <citation type="submission" date="2021-04" db="EMBL/GenBank/DDBJ databases">
        <authorList>
            <person name="Gilroy R."/>
        </authorList>
    </citation>
    <scope>NUCLEOTIDE SEQUENCE</scope>
    <source>
        <strain evidence="11">CHK169-4300</strain>
    </source>
</reference>
<name>A0A9D2G1P8_9LACT</name>
<dbReference type="InterPro" id="IPR046346">
    <property type="entry name" value="Aminoacid_DH-like_N_sf"/>
</dbReference>
<dbReference type="PIRSF" id="PIRSF000106">
    <property type="entry name" value="ME"/>
    <property type="match status" value="1"/>
</dbReference>
<dbReference type="Pfam" id="PF00390">
    <property type="entry name" value="malic"/>
    <property type="match status" value="1"/>
</dbReference>
<feature type="active site" description="Proton acceptor" evidence="5">
    <location>
        <position position="92"/>
    </location>
</feature>
<comment type="caution">
    <text evidence="11">The sequence shown here is derived from an EMBL/GenBank/DDBJ whole genome shotgun (WGS) entry which is preliminary data.</text>
</comment>
<dbReference type="EMBL" id="DXAZ01000025">
    <property type="protein sequence ID" value="HIZ70495.1"/>
    <property type="molecule type" value="Genomic_DNA"/>
</dbReference>
<dbReference type="InterPro" id="IPR012301">
    <property type="entry name" value="Malic_N_dom"/>
</dbReference>
<dbReference type="GO" id="GO:0046872">
    <property type="term" value="F:metal ion binding"/>
    <property type="evidence" value="ECO:0007669"/>
    <property type="project" value="UniProtKB-KW"/>
</dbReference>
<dbReference type="AlphaFoldDB" id="A0A9D2G1P8"/>
<feature type="domain" description="Malic enzyme N-terminal" evidence="10">
    <location>
        <begin position="16"/>
        <end position="149"/>
    </location>
</feature>
<comment type="similarity">
    <text evidence="2 8">Belongs to the malic enzymes family.</text>
</comment>
<dbReference type="InterPro" id="IPR012302">
    <property type="entry name" value="Malic_NAD-bd"/>
</dbReference>
<sequence>MIEEKSEALKKHYEWNGKIEVISRAPVTSREDLALAYTPGVADACMAIAENSEEAYRLTRKNNLVGVVTNGTAVLGLGNIGPQAAMPVMEGKSILFKEFADVDAFPISIESTDVDEVVQTVQQIAGSFGAINLEDIAAPECFEIERQLIETLDIPVFHDDQHGTAIVVGAALINALRLLKNKKIEEAKIIINGAGAAGIAIAKHLMILGAKNILLVDREGIIHSDYPSLNSEQKRMLEVTNLKDEQGSLQDALVDADIFVGVSAPNILTADDIKKMNENPIVFAMANPIPEIMPDVAKKAGVAVMGTGRSDFPNQINNVSAFPGIFKGALEANATQIDESMRLAASYAIANLVKDEELTEEYIIPDPLDKRVVPAVAKAVKQAAIESGVVR</sequence>
<feature type="binding site" evidence="6">
    <location>
        <position position="287"/>
    </location>
    <ligand>
        <name>(S)-malate</name>
        <dbReference type="ChEBI" id="CHEBI:15589"/>
    </ligand>
</feature>
<evidence type="ECO:0000256" key="4">
    <source>
        <dbReference type="ARBA" id="ARBA00023002"/>
    </source>
</evidence>
<dbReference type="SMART" id="SM01274">
    <property type="entry name" value="malic"/>
    <property type="match status" value="1"/>
</dbReference>
<dbReference type="PRINTS" id="PR00072">
    <property type="entry name" value="MALOXRDTASE"/>
</dbReference>
<evidence type="ECO:0000259" key="9">
    <source>
        <dbReference type="SMART" id="SM00919"/>
    </source>
</evidence>
<feature type="domain" description="Malic enzyme NAD-binding" evidence="9">
    <location>
        <begin position="161"/>
        <end position="385"/>
    </location>
</feature>
<dbReference type="CDD" id="cd05311">
    <property type="entry name" value="NAD_bind_2_malic_enz"/>
    <property type="match status" value="1"/>
</dbReference>
<dbReference type="Gene3D" id="3.40.50.10380">
    <property type="entry name" value="Malic enzyme, N-terminal domain"/>
    <property type="match status" value="1"/>
</dbReference>
<dbReference type="SUPFAM" id="SSF53223">
    <property type="entry name" value="Aminoacid dehydrogenase-like, N-terminal domain"/>
    <property type="match status" value="1"/>
</dbReference>
<dbReference type="InterPro" id="IPR001891">
    <property type="entry name" value="Malic_OxRdtase"/>
</dbReference>
<dbReference type="SUPFAM" id="SSF51735">
    <property type="entry name" value="NAD(P)-binding Rossmann-fold domains"/>
    <property type="match status" value="1"/>
</dbReference>
<organism evidence="11 12">
    <name type="scientific">Candidatus Atopostipes pullistercoris</name>
    <dbReference type="NCBI Taxonomy" id="2838467"/>
    <lineage>
        <taxon>Bacteria</taxon>
        <taxon>Bacillati</taxon>
        <taxon>Bacillota</taxon>
        <taxon>Bacilli</taxon>
        <taxon>Lactobacillales</taxon>
        <taxon>Carnobacteriaceae</taxon>
        <taxon>Atopostipes</taxon>
    </lineage>
</organism>
<reference evidence="11" key="1">
    <citation type="journal article" date="2021" name="PeerJ">
        <title>Extensive microbial diversity within the chicken gut microbiome revealed by metagenomics and culture.</title>
        <authorList>
            <person name="Gilroy R."/>
            <person name="Ravi A."/>
            <person name="Getino M."/>
            <person name="Pursley I."/>
            <person name="Horton D.L."/>
            <person name="Alikhan N.F."/>
            <person name="Baker D."/>
            <person name="Gharbi K."/>
            <person name="Hall N."/>
            <person name="Watson M."/>
            <person name="Adriaenssens E.M."/>
            <person name="Foster-Nyarko E."/>
            <person name="Jarju S."/>
            <person name="Secka A."/>
            <person name="Antonio M."/>
            <person name="Oren A."/>
            <person name="Chaudhuri R.R."/>
            <person name="La Ragione R."/>
            <person name="Hildebrand F."/>
            <person name="Pallen M.J."/>
        </authorList>
    </citation>
    <scope>NUCLEOTIDE SEQUENCE</scope>
    <source>
        <strain evidence="11">CHK169-4300</strain>
    </source>
</reference>
<feature type="active site" description="Proton donor" evidence="5">
    <location>
        <position position="37"/>
    </location>
</feature>
<comment type="cofactor">
    <cofactor evidence="1">
        <name>Mn(2+)</name>
        <dbReference type="ChEBI" id="CHEBI:29035"/>
    </cofactor>
</comment>
<dbReference type="InterPro" id="IPR045213">
    <property type="entry name" value="Malic_NAD-bd_bact_type"/>
</dbReference>